<sequence length="2123" mass="236767">MPLAAQGVDPNSRLLEAHSFAWHRCAYNLLVNTFDTTILHAFHGNSWWYNITTDILVSNHLRTLKEPAGSGDHGQQGSGDKKGASFLLLLLLGCWAAAQIFWNEPFGTTGFELFNETSDPFGPDGGFLYGKTRRLEIVAEQAFCDSRARRSLQKDTRRTCFLDFVGHLDFFGCSILFTSGELILDGDLFLDGLFGDFIEPMSSSSTNPNSSGIPLQEFRRDCPPGWSPGLPDYPLRLFFDKLKLWYQIFDGADELVGPLVAGRLQGKAQRLALQLRLPRPDGGVDVGSDALVRLSVDEVRDPTNPAIILQNSIPSGIQSLCNSLRDAFGFSDQELVSKSIEDFMEFRRGRMAFSEFSIEFDMRLEEATTRAGFEINDVAKFYLFFKAAQLPVKLVDDIKLQIQGDLRRFQEARALALRLVHRAQENHDSYFMGDEEDEWEDSWDDAWYGESYWQDDFEHWPDEWPEESEAWEPSWYEEEYYGEEEYYDAESREAFPMRKGKGRSCSTGGSRWRSSSNCSVNTGKGKSNSKGSPGYAGGKGGFGNKGGYGKGYGKPRSPKGGYGKGRGKKGKSKWTPYRGYGKGYGKKGGSGYGGGNYFGFSDKQLNDSFHGPPPRSSPLKKKHVRFEDEDLNTVLHLNRPKASMTTDASTSVQEPPSEDQAAASAVEKRLDFSFALGIFSSLENYHTVKGDKRRGLLVDPGAASGLVGSETLRDLLSVLPPEKQQAVSWDHKKQHNVSGISGNPESTMGEVTIPLTLSGAHGAYRADVLGGDGSLCPALLGNPALRWQRAAILTDYFENGDGVLVVQKPDQERHYLRILLTDSGHYLLPVDEHCDVTEQDATKVGEQLGMFASAIRAKWNDVRHCFLQHSSCSAPERERCEHQRKEGQGTSDNSPSTFSSTTSSTRATSCELQARKAGDENTTFTTTEVLITTASETTCTTAEEGVTTAIEGQAGDQIPVGRELTLEVNSSGNSSATFSTTTSGLRQLSYDHCKPFLEDPSDRRSRLASDSWAIEEHYLVRHHRVPRRVLFTLNGAPDLPVDELLLTGERVIPAEQLATTSPTGEDFDLFPPYAGDSFPDHWPVERVKRAKQYYRAMPEEFYSQSGRRPITPRNFSAWMQKSRGRSLRLQFQELCSGSGRLSLLLLAAGFAVAFPVDYRSSKLRISLGHLRVDLGRCRQARKMFKLATMIDVLKYQRCPSCAQRNEGRAFTLEQPLGSAMLTDSPIARLFDHEGIAKQRLDQCMLGAQDEAQQPVRKATAFLSNRRWRGILKRCGGHKGKPHGILQGQLHGINRTAMAAVYPRKLCKLFAQDLARILRQDGALEDPTGPFKFLARSGDYSSVRLDVDASIELLPESRLYLKAALMQMVEAGLGIFEEATAIDYDHWVDDLVLLQVVKEAFAPHFNVLAIMLSLRPWSQRTPDPDLSSECAPLRLLNEGDDADWHVHLFGHWHNDPDVDRAGLGPLLLPGLLLLTFRPKEKMVGRYLLLHGDPRNHPRRQRCLQHNHLVPRRLRHHNNHNLKNEQKVLRKKSLKRFGRNLTDEAKPIKPLYDFRFYHAPISDFRNMLIRAGLDGTVLKLAEEAIMNCSICRKHVRLPPRPQVKIGSQASSFNSRVQCDLFQYKETWVLMMVDEATRYKAGMAVSSREHNDLLQPMLKWWFSIYGPPSQLVLDQESSLMGHQAGKELERFGIERVPKGTTSGPAAAQHTGTGLAERHIRLVEITMAKLEAELDRQGISIEIDDLCRESASAQNMTLNYGGATPAMCVFGVLPRPYFQDDTDSVTAITGALQTDVTPFERAIRVRQLALSMVHKAIAEDRVARANRTRPQVQGDIGWRGPAELLRISQTEGTAIISYQGRPYLVALRRIRPHAAGVFVTLSNEQKNDFQWFKDIVEKMAPYKTVTVGWVPEFKNGCTSWRRASTSSLAYEEAWAKLVSLAKAISNRNVGGLILGQGVRTLHPPRGTIGVLLLWKAGSDKYTCHEHNNDDPITMKKITAASVDEVAFIYLYFVVAVSYEPGPSLKIVPSEGAVDEAVPMQVDEQAASTNKSDEEPMDVDRDLKRKGPDTRTVGPWPGIQERASGHFHGDLLLDASYDSNTTQPDQLLLVDAAAATHQVGVPHDLVSP</sequence>
<feature type="region of interest" description="Disordered" evidence="1">
    <location>
        <begin position="876"/>
        <end position="916"/>
    </location>
</feature>
<dbReference type="GO" id="GO:0015074">
    <property type="term" value="P:DNA integration"/>
    <property type="evidence" value="ECO:0007669"/>
    <property type="project" value="InterPro"/>
</dbReference>
<feature type="region of interest" description="Disordered" evidence="1">
    <location>
        <begin position="498"/>
        <end position="575"/>
    </location>
</feature>
<keyword evidence="4" id="KW-1185">Reference proteome</keyword>
<gene>
    <name evidence="3" type="ORF">SPIL2461_LOCUS12638</name>
</gene>
<feature type="domain" description="Integrase catalytic" evidence="2">
    <location>
        <begin position="1595"/>
        <end position="1769"/>
    </location>
</feature>
<protein>
    <recommendedName>
        <fullName evidence="2">Integrase catalytic domain-containing protein</fullName>
    </recommendedName>
</protein>
<name>A0A812SPM4_SYMPI</name>
<dbReference type="OrthoDB" id="4368574at2759"/>
<evidence type="ECO:0000313" key="3">
    <source>
        <dbReference type="EMBL" id="CAE7490435.1"/>
    </source>
</evidence>
<evidence type="ECO:0000256" key="1">
    <source>
        <dbReference type="SAM" id="MobiDB-lite"/>
    </source>
</evidence>
<dbReference type="PROSITE" id="PS50994">
    <property type="entry name" value="INTEGRASE"/>
    <property type="match status" value="1"/>
</dbReference>
<dbReference type="Proteomes" id="UP000649617">
    <property type="component" value="Unassembled WGS sequence"/>
</dbReference>
<feature type="compositionally biased region" description="Low complexity" evidence="1">
    <location>
        <begin position="523"/>
        <end position="533"/>
    </location>
</feature>
<feature type="compositionally biased region" description="Gly residues" evidence="1">
    <location>
        <begin position="534"/>
        <end position="552"/>
    </location>
</feature>
<feature type="compositionally biased region" description="Polar residues" evidence="1">
    <location>
        <begin position="504"/>
        <end position="522"/>
    </location>
</feature>
<feature type="compositionally biased region" description="Basic and acidic residues" evidence="1">
    <location>
        <begin position="876"/>
        <end position="887"/>
    </location>
</feature>
<dbReference type="InterPro" id="IPR001584">
    <property type="entry name" value="Integrase_cat-core"/>
</dbReference>
<dbReference type="GO" id="GO:0003676">
    <property type="term" value="F:nucleic acid binding"/>
    <property type="evidence" value="ECO:0007669"/>
    <property type="project" value="InterPro"/>
</dbReference>
<feature type="compositionally biased region" description="Basic and acidic residues" evidence="1">
    <location>
        <begin position="2046"/>
        <end position="2064"/>
    </location>
</feature>
<evidence type="ECO:0000313" key="4">
    <source>
        <dbReference type="Proteomes" id="UP000649617"/>
    </source>
</evidence>
<comment type="caution">
    <text evidence="3">The sequence shown here is derived from an EMBL/GenBank/DDBJ whole genome shotgun (WGS) entry which is preliminary data.</text>
</comment>
<accession>A0A812SPM4</accession>
<dbReference type="Gene3D" id="3.30.420.10">
    <property type="entry name" value="Ribonuclease H-like superfamily/Ribonuclease H"/>
    <property type="match status" value="1"/>
</dbReference>
<proteinExistence type="predicted"/>
<evidence type="ECO:0000259" key="2">
    <source>
        <dbReference type="PROSITE" id="PS50994"/>
    </source>
</evidence>
<feature type="region of interest" description="Disordered" evidence="1">
    <location>
        <begin position="642"/>
        <end position="662"/>
    </location>
</feature>
<reference evidence="3" key="1">
    <citation type="submission" date="2021-02" db="EMBL/GenBank/DDBJ databases">
        <authorList>
            <person name="Dougan E. K."/>
            <person name="Rhodes N."/>
            <person name="Thang M."/>
            <person name="Chan C."/>
        </authorList>
    </citation>
    <scope>NUCLEOTIDE SEQUENCE</scope>
</reference>
<feature type="compositionally biased region" description="Polar residues" evidence="1">
    <location>
        <begin position="643"/>
        <end position="654"/>
    </location>
</feature>
<organism evidence="3 4">
    <name type="scientific">Symbiodinium pilosum</name>
    <name type="common">Dinoflagellate</name>
    <dbReference type="NCBI Taxonomy" id="2952"/>
    <lineage>
        <taxon>Eukaryota</taxon>
        <taxon>Sar</taxon>
        <taxon>Alveolata</taxon>
        <taxon>Dinophyceae</taxon>
        <taxon>Suessiales</taxon>
        <taxon>Symbiodiniaceae</taxon>
        <taxon>Symbiodinium</taxon>
    </lineage>
</organism>
<dbReference type="EMBL" id="CAJNIZ010026247">
    <property type="protein sequence ID" value="CAE7490435.1"/>
    <property type="molecule type" value="Genomic_DNA"/>
</dbReference>
<dbReference type="InterPro" id="IPR036397">
    <property type="entry name" value="RNaseH_sf"/>
</dbReference>
<feature type="compositionally biased region" description="Low complexity" evidence="1">
    <location>
        <begin position="890"/>
        <end position="909"/>
    </location>
</feature>
<feature type="region of interest" description="Disordered" evidence="1">
    <location>
        <begin position="2039"/>
        <end position="2075"/>
    </location>
</feature>